<keyword evidence="3" id="KW-1185">Reference proteome</keyword>
<evidence type="ECO:0000313" key="2">
    <source>
        <dbReference type="EMBL" id="KAK3384955.1"/>
    </source>
</evidence>
<dbReference type="InterPro" id="IPR025337">
    <property type="entry name" value="Questin_oxidase-like"/>
</dbReference>
<evidence type="ECO:0000313" key="3">
    <source>
        <dbReference type="Proteomes" id="UP001285441"/>
    </source>
</evidence>
<dbReference type="EMBL" id="JAULSW010000004">
    <property type="protein sequence ID" value="KAK3384955.1"/>
    <property type="molecule type" value="Genomic_DNA"/>
</dbReference>
<keyword evidence="1" id="KW-0560">Oxidoreductase</keyword>
<dbReference type="PANTHER" id="PTHR35870">
    <property type="entry name" value="PROTEIN, PUTATIVE (AFU_ORTHOLOGUE AFUA_5G03330)-RELATED"/>
    <property type="match status" value="1"/>
</dbReference>
<dbReference type="AlphaFoldDB" id="A0AAE0TZA3"/>
<reference evidence="2" key="2">
    <citation type="submission" date="2023-06" db="EMBL/GenBank/DDBJ databases">
        <authorList>
            <consortium name="Lawrence Berkeley National Laboratory"/>
            <person name="Haridas S."/>
            <person name="Hensen N."/>
            <person name="Bonometti L."/>
            <person name="Westerberg I."/>
            <person name="Brannstrom I.O."/>
            <person name="Guillou S."/>
            <person name="Cros-Aarteil S."/>
            <person name="Calhoun S."/>
            <person name="Kuo A."/>
            <person name="Mondo S."/>
            <person name="Pangilinan J."/>
            <person name="Riley R."/>
            <person name="LaButti K."/>
            <person name="Andreopoulos B."/>
            <person name="Lipzen A."/>
            <person name="Chen C."/>
            <person name="Yanf M."/>
            <person name="Daum C."/>
            <person name="Ng V."/>
            <person name="Clum A."/>
            <person name="Steindorff A."/>
            <person name="Ohm R."/>
            <person name="Martin F."/>
            <person name="Silar P."/>
            <person name="Natvig D."/>
            <person name="Lalanne C."/>
            <person name="Gautier V."/>
            <person name="Ament-velasquez S.L."/>
            <person name="Kruys A."/>
            <person name="Hutchinson M.I."/>
            <person name="Powell A.J."/>
            <person name="Barry K."/>
            <person name="Miller A.N."/>
            <person name="Grigoriev I.V."/>
            <person name="Debuchy R."/>
            <person name="Gladieux P."/>
            <person name="Thoren M.H."/>
            <person name="Johannesson H."/>
        </authorList>
    </citation>
    <scope>NUCLEOTIDE SEQUENCE</scope>
    <source>
        <strain evidence="2">CBS 232.78</strain>
    </source>
</reference>
<dbReference type="PANTHER" id="PTHR35870:SF6">
    <property type="entry name" value="MGS207 PROTEIN"/>
    <property type="match status" value="1"/>
</dbReference>
<accession>A0AAE0TZA3</accession>
<proteinExistence type="predicted"/>
<dbReference type="Pfam" id="PF14027">
    <property type="entry name" value="Questin_oxidase"/>
    <property type="match status" value="1"/>
</dbReference>
<protein>
    <submittedName>
        <fullName evidence="2">Uncharacterized protein</fullName>
    </submittedName>
</protein>
<name>A0AAE0TZA3_9PEZI</name>
<evidence type="ECO:0000256" key="1">
    <source>
        <dbReference type="ARBA" id="ARBA00023002"/>
    </source>
</evidence>
<dbReference type="Proteomes" id="UP001285441">
    <property type="component" value="Unassembled WGS sequence"/>
</dbReference>
<reference evidence="2" key="1">
    <citation type="journal article" date="2023" name="Mol. Phylogenet. Evol.">
        <title>Genome-scale phylogeny and comparative genomics of the fungal order Sordariales.</title>
        <authorList>
            <person name="Hensen N."/>
            <person name="Bonometti L."/>
            <person name="Westerberg I."/>
            <person name="Brannstrom I.O."/>
            <person name="Guillou S."/>
            <person name="Cros-Aarteil S."/>
            <person name="Calhoun S."/>
            <person name="Haridas S."/>
            <person name="Kuo A."/>
            <person name="Mondo S."/>
            <person name="Pangilinan J."/>
            <person name="Riley R."/>
            <person name="LaButti K."/>
            <person name="Andreopoulos B."/>
            <person name="Lipzen A."/>
            <person name="Chen C."/>
            <person name="Yan M."/>
            <person name="Daum C."/>
            <person name="Ng V."/>
            <person name="Clum A."/>
            <person name="Steindorff A."/>
            <person name="Ohm R.A."/>
            <person name="Martin F."/>
            <person name="Silar P."/>
            <person name="Natvig D.O."/>
            <person name="Lalanne C."/>
            <person name="Gautier V."/>
            <person name="Ament-Velasquez S.L."/>
            <person name="Kruys A."/>
            <person name="Hutchinson M.I."/>
            <person name="Powell A.J."/>
            <person name="Barry K."/>
            <person name="Miller A.N."/>
            <person name="Grigoriev I.V."/>
            <person name="Debuchy R."/>
            <person name="Gladieux P."/>
            <person name="Hiltunen Thoren M."/>
            <person name="Johannesson H."/>
        </authorList>
    </citation>
    <scope>NUCLEOTIDE SEQUENCE</scope>
    <source>
        <strain evidence="2">CBS 232.78</strain>
    </source>
</reference>
<sequence>MGQQVSRAALDTLLAKTHVQHALLQPDGRHNDTPTALATLVFLYAIPEQLQGVYEFETAGFASWQPSPGSIVDEESKVRFLGDNRFQRSYMTYFSMESGKLAGNIKALSEVHLLNGVRPLIYGLFMGLGRPLVFMSDAIELQAALLVVQSLTLSAVDWSEPIYDLLSHPQLETPAGELLSPEDILNRVAYDGRLSGVMRSGPGFHGVSQIFSNQNIKAAIVDYVHQLDCRNQTLLLEQLSSLSALLLCATHKSSTPAFDFYLSYLPAWVNSLRVLLEHLTNFQDKHKLILIRGVWLLMILTYITQLRPVINPALLLSAELPEEGDDWENMFADFRHQCLSRESHTNSQLLRALRSLWELGKASDIGGRLHMQAAWKLVSEWERWIGMGDDREDTLNIRL</sequence>
<organism evidence="2 3">
    <name type="scientific">Podospora didyma</name>
    <dbReference type="NCBI Taxonomy" id="330526"/>
    <lineage>
        <taxon>Eukaryota</taxon>
        <taxon>Fungi</taxon>
        <taxon>Dikarya</taxon>
        <taxon>Ascomycota</taxon>
        <taxon>Pezizomycotina</taxon>
        <taxon>Sordariomycetes</taxon>
        <taxon>Sordariomycetidae</taxon>
        <taxon>Sordariales</taxon>
        <taxon>Podosporaceae</taxon>
        <taxon>Podospora</taxon>
    </lineage>
</organism>
<gene>
    <name evidence="2" type="ORF">B0H63DRAFT_522306</name>
</gene>
<comment type="caution">
    <text evidence="2">The sequence shown here is derived from an EMBL/GenBank/DDBJ whole genome shotgun (WGS) entry which is preliminary data.</text>
</comment>
<dbReference type="GO" id="GO:0016491">
    <property type="term" value="F:oxidoreductase activity"/>
    <property type="evidence" value="ECO:0007669"/>
    <property type="project" value="UniProtKB-KW"/>
</dbReference>